<dbReference type="Pfam" id="PF17891">
    <property type="entry name" value="FluMu_N"/>
    <property type="match status" value="1"/>
</dbReference>
<sequence length="173" mass="18540">MAISSSTGTNRLRLAVITCLAHHGYRRAGVGFCKGENKFNADDFSESQLAQLNDDPRLKLTFVEADAPQASITLNANAVKNVDTQADKALLGEGPLVGDSLGISDTETQAVKVLNFAEAILELEPDNKEHFTGDGKPQCDVLSKLMNTPVSASERDSLWSDFKATQAASQDAQ</sequence>
<name>A0A1S6HSN2_9GAMM</name>
<keyword evidence="3" id="KW-1185">Reference proteome</keyword>
<gene>
    <name evidence="2" type="ORF">Sps_03450</name>
</gene>
<dbReference type="EMBL" id="CP014782">
    <property type="protein sequence ID" value="AQS38577.1"/>
    <property type="molecule type" value="Genomic_DNA"/>
</dbReference>
<reference evidence="2 3" key="1">
    <citation type="submission" date="2016-03" db="EMBL/GenBank/DDBJ databases">
        <title>Complete genome sequence of Shewanella psychrophila WP2, a deep sea bacterium isolated from west Pacific sediment.</title>
        <authorList>
            <person name="Xu G."/>
            <person name="Jian H."/>
        </authorList>
    </citation>
    <scope>NUCLEOTIDE SEQUENCE [LARGE SCALE GENOMIC DNA]</scope>
    <source>
        <strain evidence="2 3">WP2</strain>
    </source>
</reference>
<accession>A0A1S6HSN2</accession>
<organism evidence="2 3">
    <name type="scientific">Shewanella psychrophila</name>
    <dbReference type="NCBI Taxonomy" id="225848"/>
    <lineage>
        <taxon>Bacteria</taxon>
        <taxon>Pseudomonadati</taxon>
        <taxon>Pseudomonadota</taxon>
        <taxon>Gammaproteobacteria</taxon>
        <taxon>Alteromonadales</taxon>
        <taxon>Shewanellaceae</taxon>
        <taxon>Shewanella</taxon>
    </lineage>
</organism>
<dbReference type="RefSeq" id="WP_077753594.1">
    <property type="nucleotide sequence ID" value="NZ_CP014782.1"/>
</dbReference>
<dbReference type="Gene3D" id="3.40.5.80">
    <property type="match status" value="1"/>
</dbReference>
<dbReference type="OrthoDB" id="5906592at2"/>
<protein>
    <recommendedName>
        <fullName evidence="1">Mu-like prophage FluMu N-terminal domain-containing protein</fullName>
    </recommendedName>
</protein>
<evidence type="ECO:0000259" key="1">
    <source>
        <dbReference type="Pfam" id="PF17891"/>
    </source>
</evidence>
<evidence type="ECO:0000313" key="3">
    <source>
        <dbReference type="Proteomes" id="UP000189545"/>
    </source>
</evidence>
<feature type="domain" description="Mu-like prophage FluMu N-terminal" evidence="1">
    <location>
        <begin position="20"/>
        <end position="65"/>
    </location>
</feature>
<dbReference type="InterPro" id="IPR041227">
    <property type="entry name" value="FluMu_N"/>
</dbReference>
<dbReference type="SUPFAM" id="SSF160059">
    <property type="entry name" value="PriA/YqbF domain"/>
    <property type="match status" value="1"/>
</dbReference>
<dbReference type="KEGG" id="spsw:Sps_03450"/>
<evidence type="ECO:0000313" key="2">
    <source>
        <dbReference type="EMBL" id="AQS38577.1"/>
    </source>
</evidence>
<proteinExistence type="predicted"/>
<dbReference type="Proteomes" id="UP000189545">
    <property type="component" value="Chromosome"/>
</dbReference>
<dbReference type="AlphaFoldDB" id="A0A1S6HSN2"/>
<dbReference type="STRING" id="225848.Sps_03450"/>